<reference evidence="4 5" key="1">
    <citation type="submission" date="2013-03" db="EMBL/GenBank/DDBJ databases">
        <authorList>
            <person name="Linke B."/>
        </authorList>
    </citation>
    <scope>NUCLEOTIDE SEQUENCE [LARGE SCALE GENOMIC DNA]</scope>
    <source>
        <strain evidence="4 5">B13</strain>
    </source>
</reference>
<dbReference type="RefSeq" id="WP_043252739.1">
    <property type="nucleotide sequence ID" value="NZ_HG322950.1"/>
</dbReference>
<reference evidence="4 5" key="2">
    <citation type="submission" date="2014-05" db="EMBL/GenBank/DDBJ databases">
        <title>Genome sequence of the 3-chlorobenzoate degrading bacterium Pseudomonas knackmussii B13 shows multiple evidence for horizontal gene transfer.</title>
        <authorList>
            <person name="Miyazaki R."/>
            <person name="Bertelli C."/>
            <person name="Falquet L."/>
            <person name="Robinson-Rechavi M."/>
            <person name="Gharib W."/>
            <person name="Roy S."/>
            <person name="Van der Meer J.R."/>
        </authorList>
    </citation>
    <scope>NUCLEOTIDE SEQUENCE [LARGE SCALE GENOMIC DNA]</scope>
    <source>
        <strain evidence="4 5">B13</strain>
    </source>
</reference>
<dbReference type="PRINTS" id="PR00081">
    <property type="entry name" value="GDHRDH"/>
</dbReference>
<dbReference type="EMBL" id="HG322950">
    <property type="protein sequence ID" value="CDF84254.1"/>
    <property type="molecule type" value="Genomic_DNA"/>
</dbReference>
<accession>A0A024HHX5</accession>
<evidence type="ECO:0000256" key="2">
    <source>
        <dbReference type="ARBA" id="ARBA00023002"/>
    </source>
</evidence>
<dbReference type="AlphaFoldDB" id="A0A024HHX5"/>
<dbReference type="eggNOG" id="COG0300">
    <property type="taxonomic scope" value="Bacteria"/>
</dbReference>
<dbReference type="PANTHER" id="PTHR42901">
    <property type="entry name" value="ALCOHOL DEHYDROGENASE"/>
    <property type="match status" value="1"/>
</dbReference>
<protein>
    <recommendedName>
        <fullName evidence="6">SDR family oxidoreductase</fullName>
    </recommendedName>
</protein>
<evidence type="ECO:0000313" key="5">
    <source>
        <dbReference type="Proteomes" id="UP000025241"/>
    </source>
</evidence>
<evidence type="ECO:0000256" key="3">
    <source>
        <dbReference type="RuleBase" id="RU000363"/>
    </source>
</evidence>
<dbReference type="CDD" id="cd05233">
    <property type="entry name" value="SDR_c"/>
    <property type="match status" value="1"/>
</dbReference>
<evidence type="ECO:0000256" key="1">
    <source>
        <dbReference type="ARBA" id="ARBA00006484"/>
    </source>
</evidence>
<dbReference type="PIRSF" id="PIRSF000126">
    <property type="entry name" value="11-beta-HSD1"/>
    <property type="match status" value="1"/>
</dbReference>
<dbReference type="InterPro" id="IPR002347">
    <property type="entry name" value="SDR_fam"/>
</dbReference>
<keyword evidence="5" id="KW-1185">Reference proteome</keyword>
<dbReference type="Proteomes" id="UP000025241">
    <property type="component" value="Chromosome I"/>
</dbReference>
<sequence length="268" mass="28395">MSSNSKLGRALITGASSGIGATYAQRLASQGYDLLLVARDQARLADLAERLQGEYGIDVAVLPADLTRREDRARVESRLAEDASISLLLNNAGVAMNGTLVESDLDRLESMIELNVVAVARLAGVAAKAFTERGRGTIINVASVLALAPEMFNGAYSGTKAFVLNQSLSMHQELSPAGIRVQVVLPGATRTEIWDRSGTGIENLPEAMLMEVGHMVDAALAGLAQGEVVTIPALPDATDFDAFTQARHKLGPNLSLRLPAERYGVKAD</sequence>
<evidence type="ECO:0000313" key="4">
    <source>
        <dbReference type="EMBL" id="CDF84254.1"/>
    </source>
</evidence>
<dbReference type="OrthoDB" id="9810734at2"/>
<dbReference type="PRINTS" id="PR00080">
    <property type="entry name" value="SDRFAMILY"/>
</dbReference>
<dbReference type="Gene3D" id="3.40.50.720">
    <property type="entry name" value="NAD(P)-binding Rossmann-like Domain"/>
    <property type="match status" value="1"/>
</dbReference>
<dbReference type="PANTHER" id="PTHR42901:SF1">
    <property type="entry name" value="ALCOHOL DEHYDROGENASE"/>
    <property type="match status" value="1"/>
</dbReference>
<gene>
    <name evidence="4" type="ORF">PKB_2907</name>
</gene>
<name>A0A024HHX5_PSEKB</name>
<keyword evidence="2" id="KW-0560">Oxidoreductase</keyword>
<evidence type="ECO:0008006" key="6">
    <source>
        <dbReference type="Google" id="ProtNLM"/>
    </source>
</evidence>
<dbReference type="HOGENOM" id="CLU_010194_2_1_6"/>
<dbReference type="STRING" id="1301098.PKB_2907"/>
<organism evidence="4 5">
    <name type="scientific">Pseudomonas knackmussii (strain DSM 6978 / CCUG 54928 / LMG 23759 / B13)</name>
    <dbReference type="NCBI Taxonomy" id="1301098"/>
    <lineage>
        <taxon>Bacteria</taxon>
        <taxon>Pseudomonadati</taxon>
        <taxon>Pseudomonadota</taxon>
        <taxon>Gammaproteobacteria</taxon>
        <taxon>Pseudomonadales</taxon>
        <taxon>Pseudomonadaceae</taxon>
        <taxon>Pseudomonas</taxon>
    </lineage>
</organism>
<dbReference type="PATRIC" id="fig|1301098.3.peg.2927"/>
<comment type="similarity">
    <text evidence="1 3">Belongs to the short-chain dehydrogenases/reductases (SDR) family.</text>
</comment>
<dbReference type="Pfam" id="PF00106">
    <property type="entry name" value="adh_short"/>
    <property type="match status" value="1"/>
</dbReference>
<dbReference type="InterPro" id="IPR036291">
    <property type="entry name" value="NAD(P)-bd_dom_sf"/>
</dbReference>
<dbReference type="KEGG" id="pkc:PKB_2907"/>
<proteinExistence type="inferred from homology"/>
<dbReference type="GO" id="GO:0016491">
    <property type="term" value="F:oxidoreductase activity"/>
    <property type="evidence" value="ECO:0007669"/>
    <property type="project" value="UniProtKB-KW"/>
</dbReference>
<dbReference type="SUPFAM" id="SSF51735">
    <property type="entry name" value="NAD(P)-binding Rossmann-fold domains"/>
    <property type="match status" value="1"/>
</dbReference>